<evidence type="ECO:0000259" key="2">
    <source>
        <dbReference type="PROSITE" id="PS51819"/>
    </source>
</evidence>
<evidence type="ECO:0000313" key="3">
    <source>
        <dbReference type="EMBL" id="GHO85888.1"/>
    </source>
</evidence>
<keyword evidence="4" id="KW-1185">Reference proteome</keyword>
<keyword evidence="1" id="KW-0175">Coiled coil</keyword>
<sequence length="128" mass="14279">MEEYGSMKHGFGLLGIYVQDIEKAKAFYTDFLGMQVVPENSSSTFVYLNPVKGTPIALQAASTLPEGFPARAGAYELNLEVDDLEAARKAWEAQNVEMLTDIQDMGIGRWFRAKGPEDQLISVYQMYS</sequence>
<dbReference type="InterPro" id="IPR029068">
    <property type="entry name" value="Glyas_Bleomycin-R_OHBP_Dase"/>
</dbReference>
<dbReference type="EMBL" id="BNJJ01000010">
    <property type="protein sequence ID" value="GHO85888.1"/>
    <property type="molecule type" value="Genomic_DNA"/>
</dbReference>
<organism evidence="3 4">
    <name type="scientific">Dictyobacter formicarum</name>
    <dbReference type="NCBI Taxonomy" id="2778368"/>
    <lineage>
        <taxon>Bacteria</taxon>
        <taxon>Bacillati</taxon>
        <taxon>Chloroflexota</taxon>
        <taxon>Ktedonobacteria</taxon>
        <taxon>Ktedonobacterales</taxon>
        <taxon>Dictyobacteraceae</taxon>
        <taxon>Dictyobacter</taxon>
    </lineage>
</organism>
<dbReference type="InterPro" id="IPR004360">
    <property type="entry name" value="Glyas_Fos-R_dOase_dom"/>
</dbReference>
<evidence type="ECO:0000313" key="4">
    <source>
        <dbReference type="Proteomes" id="UP000635565"/>
    </source>
</evidence>
<dbReference type="PROSITE" id="PS51819">
    <property type="entry name" value="VOC"/>
    <property type="match status" value="1"/>
</dbReference>
<gene>
    <name evidence="3" type="ORF">KSZ_38940</name>
</gene>
<accession>A0ABQ3VJ85</accession>
<dbReference type="CDD" id="cd06587">
    <property type="entry name" value="VOC"/>
    <property type="match status" value="1"/>
</dbReference>
<evidence type="ECO:0000256" key="1">
    <source>
        <dbReference type="SAM" id="Coils"/>
    </source>
</evidence>
<name>A0ABQ3VJ85_9CHLR</name>
<reference evidence="3 4" key="1">
    <citation type="journal article" date="2021" name="Int. J. Syst. Evol. Microbiol.">
        <title>Reticulibacter mediterranei gen. nov., sp. nov., within the new family Reticulibacteraceae fam. nov., and Ktedonospora formicarum gen. nov., sp. nov., Ktedonobacter robiniae sp. nov., Dictyobacter formicarum sp. nov. and Dictyobacter arantiisoli sp. nov., belonging to the class Ktedonobacteria.</title>
        <authorList>
            <person name="Yabe S."/>
            <person name="Zheng Y."/>
            <person name="Wang C.M."/>
            <person name="Sakai Y."/>
            <person name="Abe K."/>
            <person name="Yokota A."/>
            <person name="Donadio S."/>
            <person name="Cavaletti L."/>
            <person name="Monciardini P."/>
        </authorList>
    </citation>
    <scope>NUCLEOTIDE SEQUENCE [LARGE SCALE GENOMIC DNA]</scope>
    <source>
        <strain evidence="3 4">SOSP1-9</strain>
    </source>
</reference>
<feature type="coiled-coil region" evidence="1">
    <location>
        <begin position="74"/>
        <end position="101"/>
    </location>
</feature>
<dbReference type="Pfam" id="PF00903">
    <property type="entry name" value="Glyoxalase"/>
    <property type="match status" value="1"/>
</dbReference>
<proteinExistence type="predicted"/>
<dbReference type="Proteomes" id="UP000635565">
    <property type="component" value="Unassembled WGS sequence"/>
</dbReference>
<dbReference type="SUPFAM" id="SSF54593">
    <property type="entry name" value="Glyoxalase/Bleomycin resistance protein/Dihydroxybiphenyl dioxygenase"/>
    <property type="match status" value="1"/>
</dbReference>
<protein>
    <recommendedName>
        <fullName evidence="2">VOC domain-containing protein</fullName>
    </recommendedName>
</protein>
<feature type="domain" description="VOC" evidence="2">
    <location>
        <begin position="10"/>
        <end position="126"/>
    </location>
</feature>
<comment type="caution">
    <text evidence="3">The sequence shown here is derived from an EMBL/GenBank/DDBJ whole genome shotgun (WGS) entry which is preliminary data.</text>
</comment>
<dbReference type="InterPro" id="IPR037523">
    <property type="entry name" value="VOC_core"/>
</dbReference>
<dbReference type="Gene3D" id="3.10.180.10">
    <property type="entry name" value="2,3-Dihydroxybiphenyl 1,2-Dioxygenase, domain 1"/>
    <property type="match status" value="1"/>
</dbReference>